<evidence type="ECO:0000313" key="2">
    <source>
        <dbReference type="EMBL" id="GAA4023297.1"/>
    </source>
</evidence>
<sequence>MNHRYRITADRLAACGAFLMLSGTAPAADGSWITGVPRAALLTNAPFEACRVPFETAAPFVYRYRPCWE</sequence>
<evidence type="ECO:0000256" key="1">
    <source>
        <dbReference type="SAM" id="SignalP"/>
    </source>
</evidence>
<accession>A0ABP7TA83</accession>
<evidence type="ECO:0000313" key="3">
    <source>
        <dbReference type="Proteomes" id="UP001500235"/>
    </source>
</evidence>
<gene>
    <name evidence="2" type="ORF">GCM10022280_25020</name>
</gene>
<proteinExistence type="predicted"/>
<dbReference type="Proteomes" id="UP001500235">
    <property type="component" value="Unassembled WGS sequence"/>
</dbReference>
<dbReference type="EMBL" id="BAABBQ010000001">
    <property type="protein sequence ID" value="GAA4023297.1"/>
    <property type="molecule type" value="Genomic_DNA"/>
</dbReference>
<protein>
    <submittedName>
        <fullName evidence="2">Uncharacterized protein</fullName>
    </submittedName>
</protein>
<keyword evidence="3" id="KW-1185">Reference proteome</keyword>
<reference evidence="3" key="1">
    <citation type="journal article" date="2019" name="Int. J. Syst. Evol. Microbiol.">
        <title>The Global Catalogue of Microorganisms (GCM) 10K type strain sequencing project: providing services to taxonomists for standard genome sequencing and annotation.</title>
        <authorList>
            <consortium name="The Broad Institute Genomics Platform"/>
            <consortium name="The Broad Institute Genome Sequencing Center for Infectious Disease"/>
            <person name="Wu L."/>
            <person name="Ma J."/>
        </authorList>
    </citation>
    <scope>NUCLEOTIDE SEQUENCE [LARGE SCALE GENOMIC DNA]</scope>
    <source>
        <strain evidence="3">JCM 17563</strain>
    </source>
</reference>
<organism evidence="2 3">
    <name type="scientific">Sphingomonas swuensis</name>
    <dbReference type="NCBI Taxonomy" id="977800"/>
    <lineage>
        <taxon>Bacteria</taxon>
        <taxon>Pseudomonadati</taxon>
        <taxon>Pseudomonadota</taxon>
        <taxon>Alphaproteobacteria</taxon>
        <taxon>Sphingomonadales</taxon>
        <taxon>Sphingomonadaceae</taxon>
        <taxon>Sphingomonas</taxon>
    </lineage>
</organism>
<comment type="caution">
    <text evidence="2">The sequence shown here is derived from an EMBL/GenBank/DDBJ whole genome shotgun (WGS) entry which is preliminary data.</text>
</comment>
<feature type="chain" id="PRO_5046492892" evidence="1">
    <location>
        <begin position="28"/>
        <end position="69"/>
    </location>
</feature>
<name>A0ABP7TA83_9SPHN</name>
<dbReference type="RefSeq" id="WP_344707729.1">
    <property type="nucleotide sequence ID" value="NZ_BAABBQ010000001.1"/>
</dbReference>
<feature type="signal peptide" evidence="1">
    <location>
        <begin position="1"/>
        <end position="27"/>
    </location>
</feature>
<keyword evidence="1" id="KW-0732">Signal</keyword>